<accession>A0A644Y834</accession>
<keyword evidence="3" id="KW-0694">RNA-binding</keyword>
<dbReference type="GO" id="GO:0006412">
    <property type="term" value="P:translation"/>
    <property type="evidence" value="ECO:0007669"/>
    <property type="project" value="InterPro"/>
</dbReference>
<evidence type="ECO:0000256" key="5">
    <source>
        <dbReference type="ARBA" id="ARBA00023274"/>
    </source>
</evidence>
<dbReference type="HAMAP" id="MF_01337_B">
    <property type="entry name" value="Ribosomal_uL18_B"/>
    <property type="match status" value="1"/>
</dbReference>
<dbReference type="Pfam" id="PF00861">
    <property type="entry name" value="Ribosomal_L18p"/>
    <property type="match status" value="1"/>
</dbReference>
<dbReference type="Gene3D" id="3.30.420.100">
    <property type="match status" value="1"/>
</dbReference>
<dbReference type="InterPro" id="IPR057268">
    <property type="entry name" value="Ribosomal_L18"/>
</dbReference>
<evidence type="ECO:0000256" key="2">
    <source>
        <dbReference type="ARBA" id="ARBA00022730"/>
    </source>
</evidence>
<proteinExistence type="inferred from homology"/>
<dbReference type="PANTHER" id="PTHR12899">
    <property type="entry name" value="39S RIBOSOMAL PROTEIN L18, MITOCHONDRIAL"/>
    <property type="match status" value="1"/>
</dbReference>
<keyword evidence="4 6" id="KW-0689">Ribosomal protein</keyword>
<protein>
    <submittedName>
        <fullName evidence="6">50S ribosomal protein L18</fullName>
    </submittedName>
</protein>
<keyword evidence="2" id="KW-0699">rRNA-binding</keyword>
<keyword evidence="5" id="KW-0687">Ribonucleoprotein</keyword>
<dbReference type="AlphaFoldDB" id="A0A644Y834"/>
<dbReference type="SUPFAM" id="SSF53137">
    <property type="entry name" value="Translational machinery components"/>
    <property type="match status" value="1"/>
</dbReference>
<reference evidence="6" key="1">
    <citation type="submission" date="2019-08" db="EMBL/GenBank/DDBJ databases">
        <authorList>
            <person name="Kucharzyk K."/>
            <person name="Murdoch R.W."/>
            <person name="Higgins S."/>
            <person name="Loffler F."/>
        </authorList>
    </citation>
    <scope>NUCLEOTIDE SEQUENCE</scope>
</reference>
<dbReference type="NCBIfam" id="TIGR00060">
    <property type="entry name" value="L18_bact"/>
    <property type="match status" value="1"/>
</dbReference>
<comment type="similarity">
    <text evidence="1">Belongs to the universal ribosomal protein uL18 family.</text>
</comment>
<dbReference type="InterPro" id="IPR004389">
    <property type="entry name" value="Ribosomal_uL18_bac-type"/>
</dbReference>
<evidence type="ECO:0000256" key="1">
    <source>
        <dbReference type="ARBA" id="ARBA00007116"/>
    </source>
</evidence>
<dbReference type="GO" id="GO:0008097">
    <property type="term" value="F:5S rRNA binding"/>
    <property type="evidence" value="ECO:0007669"/>
    <property type="project" value="TreeGrafter"/>
</dbReference>
<dbReference type="GO" id="GO:0022625">
    <property type="term" value="C:cytosolic large ribosomal subunit"/>
    <property type="evidence" value="ECO:0007669"/>
    <property type="project" value="TreeGrafter"/>
</dbReference>
<gene>
    <name evidence="6" type="primary">rplR_25</name>
    <name evidence="6" type="ORF">SDC9_70572</name>
</gene>
<dbReference type="FunFam" id="3.30.420.100:FF:000001">
    <property type="entry name" value="50S ribosomal protein L18"/>
    <property type="match status" value="1"/>
</dbReference>
<dbReference type="InterPro" id="IPR005484">
    <property type="entry name" value="Ribosomal_uL18_bac/plant/anim"/>
</dbReference>
<evidence type="ECO:0000313" key="6">
    <source>
        <dbReference type="EMBL" id="MPM24091.1"/>
    </source>
</evidence>
<dbReference type="CDD" id="cd00432">
    <property type="entry name" value="Ribosomal_L18_L5e"/>
    <property type="match status" value="1"/>
</dbReference>
<dbReference type="PANTHER" id="PTHR12899:SF3">
    <property type="entry name" value="LARGE RIBOSOMAL SUBUNIT PROTEIN UL18M"/>
    <property type="match status" value="1"/>
</dbReference>
<name>A0A644Y834_9ZZZZ</name>
<comment type="caution">
    <text evidence="6">The sequence shown here is derived from an EMBL/GenBank/DDBJ whole genome shotgun (WGS) entry which is preliminary data.</text>
</comment>
<evidence type="ECO:0000256" key="3">
    <source>
        <dbReference type="ARBA" id="ARBA00022884"/>
    </source>
</evidence>
<evidence type="ECO:0000256" key="4">
    <source>
        <dbReference type="ARBA" id="ARBA00022980"/>
    </source>
</evidence>
<sequence>MKLLLNRVDKNEKRQKRHFRSRKNIFGTAEKPRLNVYRSLSNIYAQIINDVTGETIVSASTVEKDIKENYGGNIEAAKAVGEAIAKKALEKGIKVVVFDRGGYLYHGRVAALATAAREAGLEF</sequence>
<dbReference type="GO" id="GO:0003735">
    <property type="term" value="F:structural constituent of ribosome"/>
    <property type="evidence" value="ECO:0007669"/>
    <property type="project" value="InterPro"/>
</dbReference>
<dbReference type="EMBL" id="VSSQ01004185">
    <property type="protein sequence ID" value="MPM24091.1"/>
    <property type="molecule type" value="Genomic_DNA"/>
</dbReference>
<organism evidence="6">
    <name type="scientific">bioreactor metagenome</name>
    <dbReference type="NCBI Taxonomy" id="1076179"/>
    <lineage>
        <taxon>unclassified sequences</taxon>
        <taxon>metagenomes</taxon>
        <taxon>ecological metagenomes</taxon>
    </lineage>
</organism>